<gene>
    <name evidence="1" type="ORF">XENOCAPTIV_017601</name>
</gene>
<keyword evidence="2" id="KW-1185">Reference proteome</keyword>
<reference evidence="1 2" key="1">
    <citation type="submission" date="2021-06" db="EMBL/GenBank/DDBJ databases">
        <authorList>
            <person name="Palmer J.M."/>
        </authorList>
    </citation>
    <scope>NUCLEOTIDE SEQUENCE [LARGE SCALE GENOMIC DNA]</scope>
    <source>
        <strain evidence="1 2">XC_2019</strain>
        <tissue evidence="1">Muscle</tissue>
    </source>
</reference>
<name>A0ABV0R163_9TELE</name>
<dbReference type="Proteomes" id="UP001434883">
    <property type="component" value="Unassembled WGS sequence"/>
</dbReference>
<sequence length="114" mass="13116">MKVQKIRARHKLLSQCCKIGGKSKLTENLKTFGSISRKPKYNHHAAEVTGHLCLTEIEIFNISWYFNTMKAICVCKKSQAHLPQWEARLRGMSACMIDEVLQHVYTPNNIIKTK</sequence>
<proteinExistence type="predicted"/>
<evidence type="ECO:0000313" key="1">
    <source>
        <dbReference type="EMBL" id="MEQ2201764.1"/>
    </source>
</evidence>
<accession>A0ABV0R163</accession>
<comment type="caution">
    <text evidence="1">The sequence shown here is derived from an EMBL/GenBank/DDBJ whole genome shotgun (WGS) entry which is preliminary data.</text>
</comment>
<protein>
    <submittedName>
        <fullName evidence="1">Uncharacterized protein</fullName>
    </submittedName>
</protein>
<evidence type="ECO:0000313" key="2">
    <source>
        <dbReference type="Proteomes" id="UP001434883"/>
    </source>
</evidence>
<organism evidence="1 2">
    <name type="scientific">Xenoophorus captivus</name>
    <dbReference type="NCBI Taxonomy" id="1517983"/>
    <lineage>
        <taxon>Eukaryota</taxon>
        <taxon>Metazoa</taxon>
        <taxon>Chordata</taxon>
        <taxon>Craniata</taxon>
        <taxon>Vertebrata</taxon>
        <taxon>Euteleostomi</taxon>
        <taxon>Actinopterygii</taxon>
        <taxon>Neopterygii</taxon>
        <taxon>Teleostei</taxon>
        <taxon>Neoteleostei</taxon>
        <taxon>Acanthomorphata</taxon>
        <taxon>Ovalentaria</taxon>
        <taxon>Atherinomorphae</taxon>
        <taxon>Cyprinodontiformes</taxon>
        <taxon>Goodeidae</taxon>
        <taxon>Xenoophorus</taxon>
    </lineage>
</organism>
<dbReference type="EMBL" id="JAHRIN010028879">
    <property type="protein sequence ID" value="MEQ2201764.1"/>
    <property type="molecule type" value="Genomic_DNA"/>
</dbReference>